<evidence type="ECO:0000313" key="1">
    <source>
        <dbReference type="EMBL" id="KAA6348226.1"/>
    </source>
</evidence>
<name>A0A5J4SQ78_9ZZZZ</name>
<comment type="caution">
    <text evidence="1">The sequence shown here is derived from an EMBL/GenBank/DDBJ whole genome shotgun (WGS) entry which is preliminary data.</text>
</comment>
<dbReference type="EMBL" id="SNRY01000073">
    <property type="protein sequence ID" value="KAA6348226.1"/>
    <property type="molecule type" value="Genomic_DNA"/>
</dbReference>
<dbReference type="AlphaFoldDB" id="A0A5J4SQ78"/>
<organism evidence="1">
    <name type="scientific">termite gut metagenome</name>
    <dbReference type="NCBI Taxonomy" id="433724"/>
    <lineage>
        <taxon>unclassified sequences</taxon>
        <taxon>metagenomes</taxon>
        <taxon>organismal metagenomes</taxon>
    </lineage>
</organism>
<reference evidence="1" key="1">
    <citation type="submission" date="2019-03" db="EMBL/GenBank/DDBJ databases">
        <title>Single cell metagenomics reveals metabolic interactions within the superorganism composed of flagellate Streblomastix strix and complex community of Bacteroidetes bacteria on its surface.</title>
        <authorList>
            <person name="Treitli S.C."/>
            <person name="Kolisko M."/>
            <person name="Husnik F."/>
            <person name="Keeling P."/>
            <person name="Hampl V."/>
        </authorList>
    </citation>
    <scope>NUCLEOTIDE SEQUENCE</scope>
    <source>
        <strain evidence="1">STM</strain>
    </source>
</reference>
<sequence>MKSNSDFRRNLESIQNELFRFFCQLIPNRNRNDIKTNKIRCASCLKYRSKACKKKWNDKACKENYEKNNWLGRLTP</sequence>
<protein>
    <submittedName>
        <fullName evidence="1">Uncharacterized protein</fullName>
    </submittedName>
</protein>
<accession>A0A5J4SQ78</accession>
<gene>
    <name evidence="1" type="ORF">EZS27_004294</name>
</gene>
<proteinExistence type="predicted"/>